<accession>A0A2K8Z5C9</accession>
<dbReference type="AlphaFoldDB" id="A0A2K8Z5C9"/>
<dbReference type="EMBL" id="CP025096">
    <property type="protein sequence ID" value="AUD05083.1"/>
    <property type="molecule type" value="Genomic_DNA"/>
</dbReference>
<reference evidence="1 2" key="1">
    <citation type="submission" date="2017-11" db="EMBL/GenBank/DDBJ databases">
        <title>Taxonomic description and genome sequences of Spirosoma HA7 sp. nov., isolated from pollen microhabitat of Corylus avellana.</title>
        <authorList>
            <person name="Ambika Manirajan B."/>
            <person name="Suarez C."/>
            <person name="Ratering S."/>
            <person name="Geissler-Plaum R."/>
            <person name="Cardinale M."/>
            <person name="Sylvia S."/>
        </authorList>
    </citation>
    <scope>NUCLEOTIDE SEQUENCE [LARGE SCALE GENOMIC DNA]</scope>
    <source>
        <strain evidence="1 2">HA7</strain>
    </source>
</reference>
<name>A0A2K8Z5C9_9BACT</name>
<proteinExistence type="predicted"/>
<dbReference type="Proteomes" id="UP000232883">
    <property type="component" value="Chromosome"/>
</dbReference>
<keyword evidence="2" id="KW-1185">Reference proteome</keyword>
<evidence type="ECO:0000313" key="2">
    <source>
        <dbReference type="Proteomes" id="UP000232883"/>
    </source>
</evidence>
<dbReference type="KEGG" id="spir:CWM47_26505"/>
<organism evidence="1 2">
    <name type="scientific">Spirosoma pollinicola</name>
    <dbReference type="NCBI Taxonomy" id="2057025"/>
    <lineage>
        <taxon>Bacteria</taxon>
        <taxon>Pseudomonadati</taxon>
        <taxon>Bacteroidota</taxon>
        <taxon>Cytophagia</taxon>
        <taxon>Cytophagales</taxon>
        <taxon>Cytophagaceae</taxon>
        <taxon>Spirosoma</taxon>
    </lineage>
</organism>
<protein>
    <submittedName>
        <fullName evidence="1">Uncharacterized protein</fullName>
    </submittedName>
</protein>
<dbReference type="OrthoDB" id="962501at2"/>
<evidence type="ECO:0000313" key="1">
    <source>
        <dbReference type="EMBL" id="AUD05083.1"/>
    </source>
</evidence>
<sequence>MTDREKQRLSELEEKTAYILKRQDEQETRMSQILARLTYIESCQHRLMKQLGIKPDTLDTLQAAQDDAKAINLTALPEQRLN</sequence>
<gene>
    <name evidence="1" type="ORF">CWM47_26505</name>
</gene>
<dbReference type="RefSeq" id="WP_100991524.1">
    <property type="nucleotide sequence ID" value="NZ_CP025096.1"/>
</dbReference>